<proteinExistence type="predicted"/>
<dbReference type="InterPro" id="IPR054471">
    <property type="entry name" value="GPIID_WHD"/>
</dbReference>
<dbReference type="Pfam" id="PF24809">
    <property type="entry name" value="DUF7708"/>
    <property type="match status" value="1"/>
</dbReference>
<dbReference type="Gene3D" id="3.40.50.300">
    <property type="entry name" value="P-loop containing nucleotide triphosphate hydrolases"/>
    <property type="match status" value="1"/>
</dbReference>
<evidence type="ECO:0000313" key="6">
    <source>
        <dbReference type="Proteomes" id="UP000009096"/>
    </source>
</evidence>
<dbReference type="InterPro" id="IPR007111">
    <property type="entry name" value="NACHT_NTPase"/>
</dbReference>
<feature type="region of interest" description="Disordered" evidence="3">
    <location>
        <begin position="1"/>
        <end position="26"/>
    </location>
</feature>
<dbReference type="PANTHER" id="PTHR10039">
    <property type="entry name" value="AMELOGENIN"/>
    <property type="match status" value="1"/>
</dbReference>
<dbReference type="InterPro" id="IPR056125">
    <property type="entry name" value="DUF7708"/>
</dbReference>
<dbReference type="SUPFAM" id="SSF52540">
    <property type="entry name" value="P-loop containing nucleoside triphosphate hydrolases"/>
    <property type="match status" value="1"/>
</dbReference>
<evidence type="ECO:0000256" key="3">
    <source>
        <dbReference type="SAM" id="MobiDB-lite"/>
    </source>
</evidence>
<dbReference type="KEGG" id="fvr:FVEG_01723"/>
<organism evidence="5 6">
    <name type="scientific">Gibberella moniliformis (strain M3125 / FGSC 7600)</name>
    <name type="common">Maize ear and stalk rot fungus</name>
    <name type="synonym">Fusarium verticillioides</name>
    <dbReference type="NCBI Taxonomy" id="334819"/>
    <lineage>
        <taxon>Eukaryota</taxon>
        <taxon>Fungi</taxon>
        <taxon>Dikarya</taxon>
        <taxon>Ascomycota</taxon>
        <taxon>Pezizomycotina</taxon>
        <taxon>Sordariomycetes</taxon>
        <taxon>Hypocreomycetidae</taxon>
        <taxon>Hypocreales</taxon>
        <taxon>Nectriaceae</taxon>
        <taxon>Fusarium</taxon>
        <taxon>Fusarium fujikuroi species complex</taxon>
    </lineage>
</organism>
<dbReference type="InterPro" id="IPR027417">
    <property type="entry name" value="P-loop_NTPase"/>
</dbReference>
<dbReference type="Proteomes" id="UP000009096">
    <property type="component" value="Chromosome 6"/>
</dbReference>
<keyword evidence="2" id="KW-0175">Coiled coil</keyword>
<gene>
    <name evidence="5" type="ORF">FVEG_01723</name>
</gene>
<sequence length="1295" mass="145604">MELSRPAGSQIVAASRPHAGQDASAAPVRELERTIAGFQAILTDEDRIKLQQLKTTSHDSQSIITFTAELDLLDKNRRGKSVASRLASFLQTIEQFTPIVDTYIQSNPDIAALIWGSIKLTFLFLANFASYFQSFVELLHGFGSLCTRFAEYQVIFNESSRLRRSVCEFHTSVVTCCQQIVLAIRRPLKNQLVKAITQSFQSELRGYVEDIRAKAEEVQGDIQLAKAQCDRLEQQLQTTERQDASNHRKRLMAWTSKATGEMEALQAQRRRNESEQKRRRFLEELSSFNFTSSFNSTRNKRHIGTAKWVFETPEFQKWVGIDGSPVLHVTGKIGSGKTVLSSSIVEKLSQVRPPQQFVSFFFVRFDDPLSLDADTILRSCVQQLISAINIDSLDQQIASELDKSLSEAKWSLFSLQSLSKLYLSAAQAIEHWFMVVDGLDECNNDQQSRLLRFFQGLLSGNNTACNISILISSRETCTNAIRSTFPGSQRLTTGLKSTSADIGSYVDDIIIDKLSTGELVISDPNLLNEILETIASKEQGMFLWAFFAIEDICSRKTDPEIRQALQLIPADLPATFDRALGRIVKRRNQDVAKKAFMWANATLQPLTLPQLREALSIKPGQHTLRQEDLLSGIERLPAWCENLIYVEETDNTVRFSHHSIQEYLLASNSGEHRALHIDPGQSDKLAGEVCITYVNLDNFETTLAERKGEPLTPSAMKIDPGGIAEQTVQAAIQGGVGTRVGRLARRFVKTSNTKTSTQHAFSLGSLMPVTSKVQGAVDYPFLEYASANWFKHTKYINKKETEIWKLFGQLVQKTLQHSQGEPWHSEQWEHQAMTGFPDHDHPRSKPYCFLTRTMLYDILYEPENKPDAWANFSRLCLAFMYAELNGYYALACRAFQSLIEFPWMVSEVEEVNCVIAVNKNYEVCRNGCASLIQTRVNHGQLVTELSKAIAGGISSFPPLPGSESHPLCVCADQPPHELKSDICQLLKTGYSRTSQPHLQAFAILTKALRNEARGDIPCIFDLSKTCKEETDTLFKAKNIQGMLLIDLLIQGLLSSLSTRPYGRMVSDSVSKFVGHDVTPRFPYEFSPPVSLPTQTSIAYTVCFLGFLDIELDRAAGLDALYKYSGPRELITLHGETIRAIFGRLVIHTLWPIDAAFYIVRTLFGQSLMTELQHIPDAYEDSFREAVWNNNWGIAAALLKLQSAALDRLTSDGYFLSIRSALRCQKCWQRTQEVVRQLPSIEMRQYSFILCVSHASDFNKIGARLGGVYEYGRLLCPGNDTDGLPKRNKTLGQSRL</sequence>
<dbReference type="GeneID" id="30059990"/>
<protein>
    <recommendedName>
        <fullName evidence="4">NACHT domain-containing protein</fullName>
    </recommendedName>
</protein>
<name>W7M0U4_GIBM7</name>
<feature type="coiled-coil region" evidence="2">
    <location>
        <begin position="208"/>
        <end position="285"/>
    </location>
</feature>
<feature type="domain" description="NACHT" evidence="4">
    <location>
        <begin position="325"/>
        <end position="474"/>
    </location>
</feature>
<dbReference type="Pfam" id="PF22939">
    <property type="entry name" value="WHD_GPIID"/>
    <property type="match status" value="1"/>
</dbReference>
<dbReference type="RefSeq" id="XP_018744723.1">
    <property type="nucleotide sequence ID" value="XM_018888727.1"/>
</dbReference>
<evidence type="ECO:0000256" key="2">
    <source>
        <dbReference type="SAM" id="Coils"/>
    </source>
</evidence>
<dbReference type="EMBL" id="CM000583">
    <property type="protein sequence ID" value="EWG38532.1"/>
    <property type="molecule type" value="Genomic_DNA"/>
</dbReference>
<dbReference type="PANTHER" id="PTHR10039:SF10">
    <property type="entry name" value="NACHT DOMAIN-CONTAINING PROTEIN"/>
    <property type="match status" value="1"/>
</dbReference>
<keyword evidence="6" id="KW-1185">Reference proteome</keyword>
<evidence type="ECO:0000259" key="4">
    <source>
        <dbReference type="PROSITE" id="PS50837"/>
    </source>
</evidence>
<evidence type="ECO:0000256" key="1">
    <source>
        <dbReference type="ARBA" id="ARBA00022737"/>
    </source>
</evidence>
<dbReference type="Pfam" id="PF24883">
    <property type="entry name" value="NPHP3_N"/>
    <property type="match status" value="1"/>
</dbReference>
<evidence type="ECO:0000313" key="5">
    <source>
        <dbReference type="EMBL" id="EWG38532.1"/>
    </source>
</evidence>
<dbReference type="InterPro" id="IPR056884">
    <property type="entry name" value="NPHP3-like_N"/>
</dbReference>
<accession>W7M0U4</accession>
<dbReference type="EMBL" id="DS022243">
    <property type="protein sequence ID" value="EWG38532.1"/>
    <property type="molecule type" value="Genomic_DNA"/>
</dbReference>
<dbReference type="OrthoDB" id="7464126at2759"/>
<dbReference type="PROSITE" id="PS50837">
    <property type="entry name" value="NACHT"/>
    <property type="match status" value="1"/>
</dbReference>
<keyword evidence="1" id="KW-0677">Repeat</keyword>
<reference evidence="5 6" key="1">
    <citation type="journal article" date="2010" name="Nature">
        <title>Comparative genomics reveals mobile pathogenicity chromosomes in Fusarium.</title>
        <authorList>
            <person name="Ma L.J."/>
            <person name="van der Does H.C."/>
            <person name="Borkovich K.A."/>
            <person name="Coleman J.J."/>
            <person name="Daboussi M.J."/>
            <person name="Di Pietro A."/>
            <person name="Dufresne M."/>
            <person name="Freitag M."/>
            <person name="Grabherr M."/>
            <person name="Henrissat B."/>
            <person name="Houterman P.M."/>
            <person name="Kang S."/>
            <person name="Shim W.B."/>
            <person name="Woloshuk C."/>
            <person name="Xie X."/>
            <person name="Xu J.R."/>
            <person name="Antoniw J."/>
            <person name="Baker S.E."/>
            <person name="Bluhm B.H."/>
            <person name="Breakspear A."/>
            <person name="Brown D.W."/>
            <person name="Butchko R.A."/>
            <person name="Chapman S."/>
            <person name="Coulson R."/>
            <person name="Coutinho P.M."/>
            <person name="Danchin E.G."/>
            <person name="Diener A."/>
            <person name="Gale L.R."/>
            <person name="Gardiner D.M."/>
            <person name="Goff S."/>
            <person name="Hammond-Kosack K.E."/>
            <person name="Hilburn K."/>
            <person name="Hua-Van A."/>
            <person name="Jonkers W."/>
            <person name="Kazan K."/>
            <person name="Kodira C.D."/>
            <person name="Koehrsen M."/>
            <person name="Kumar L."/>
            <person name="Lee Y.H."/>
            <person name="Li L."/>
            <person name="Manners J.M."/>
            <person name="Miranda-Saavedra D."/>
            <person name="Mukherjee M."/>
            <person name="Park G."/>
            <person name="Park J."/>
            <person name="Park S.Y."/>
            <person name="Proctor R.H."/>
            <person name="Regev A."/>
            <person name="Ruiz-Roldan M.C."/>
            <person name="Sain D."/>
            <person name="Sakthikumar S."/>
            <person name="Sykes S."/>
            <person name="Schwartz D.C."/>
            <person name="Turgeon B.G."/>
            <person name="Wapinski I."/>
            <person name="Yoder O."/>
            <person name="Young S."/>
            <person name="Zeng Q."/>
            <person name="Zhou S."/>
            <person name="Galagan J."/>
            <person name="Cuomo C.A."/>
            <person name="Kistler H.C."/>
            <person name="Rep M."/>
        </authorList>
    </citation>
    <scope>NUCLEOTIDE SEQUENCE [LARGE SCALE GENOMIC DNA]</scope>
    <source>
        <strain evidence="6">M3125 / FGSC 7600</strain>
    </source>
</reference>
<dbReference type="VEuPathDB" id="FungiDB:FVEG_01723"/>